<gene>
    <name evidence="2" type="ORF">GCM10022280_14000</name>
</gene>
<feature type="signal peptide" evidence="1">
    <location>
        <begin position="1"/>
        <end position="17"/>
    </location>
</feature>
<evidence type="ECO:0000313" key="2">
    <source>
        <dbReference type="EMBL" id="GAA4016236.1"/>
    </source>
</evidence>
<accession>A0ABP7STS3</accession>
<reference evidence="3" key="1">
    <citation type="journal article" date="2019" name="Int. J. Syst. Evol. Microbiol.">
        <title>The Global Catalogue of Microorganisms (GCM) 10K type strain sequencing project: providing services to taxonomists for standard genome sequencing and annotation.</title>
        <authorList>
            <consortium name="The Broad Institute Genomics Platform"/>
            <consortium name="The Broad Institute Genome Sequencing Center for Infectious Disease"/>
            <person name="Wu L."/>
            <person name="Ma J."/>
        </authorList>
    </citation>
    <scope>NUCLEOTIDE SEQUENCE [LARGE SCALE GENOMIC DNA]</scope>
    <source>
        <strain evidence="3">JCM 17563</strain>
    </source>
</reference>
<name>A0ABP7STS3_9SPHN</name>
<comment type="caution">
    <text evidence="2">The sequence shown here is derived from an EMBL/GenBank/DDBJ whole genome shotgun (WGS) entry which is preliminary data.</text>
</comment>
<organism evidence="2 3">
    <name type="scientific">Sphingomonas swuensis</name>
    <dbReference type="NCBI Taxonomy" id="977800"/>
    <lineage>
        <taxon>Bacteria</taxon>
        <taxon>Pseudomonadati</taxon>
        <taxon>Pseudomonadota</taxon>
        <taxon>Alphaproteobacteria</taxon>
        <taxon>Sphingomonadales</taxon>
        <taxon>Sphingomonadaceae</taxon>
        <taxon>Sphingomonas</taxon>
    </lineage>
</organism>
<proteinExistence type="predicted"/>
<evidence type="ECO:0000313" key="3">
    <source>
        <dbReference type="Proteomes" id="UP001500235"/>
    </source>
</evidence>
<sequence>MMSALLLAMLLQSSPLAERNGLPTSMPPVSTYPSRIDSNLVTGRYDSVDIRAAAGDRLLIDRTLKVSYSEVGARGDATRLLDESCRRKIGDAGFKLLMSPVARDAASFRVAASYRPDASCASDARTAVIDQVVMLERGKPVVLQGADGLRLELKRR</sequence>
<dbReference type="RefSeq" id="WP_344706673.1">
    <property type="nucleotide sequence ID" value="NZ_BAABBQ010000001.1"/>
</dbReference>
<protein>
    <submittedName>
        <fullName evidence="2">Uncharacterized protein</fullName>
    </submittedName>
</protein>
<dbReference type="Proteomes" id="UP001500235">
    <property type="component" value="Unassembled WGS sequence"/>
</dbReference>
<evidence type="ECO:0000256" key="1">
    <source>
        <dbReference type="SAM" id="SignalP"/>
    </source>
</evidence>
<keyword evidence="1" id="KW-0732">Signal</keyword>
<dbReference type="EMBL" id="BAABBQ010000001">
    <property type="protein sequence ID" value="GAA4016236.1"/>
    <property type="molecule type" value="Genomic_DNA"/>
</dbReference>
<keyword evidence="3" id="KW-1185">Reference proteome</keyword>
<feature type="chain" id="PRO_5046021341" evidence="1">
    <location>
        <begin position="18"/>
        <end position="156"/>
    </location>
</feature>